<accession>A0A6C0L2X7</accession>
<proteinExistence type="predicted"/>
<sequence length="51" mass="6501">MIKQVFRKNGILYVPKEDDIRFNYFIIVSYDKMMDMNQYKIEYYKKKKFIY</sequence>
<protein>
    <submittedName>
        <fullName evidence="1">Uncharacterized protein</fullName>
    </submittedName>
</protein>
<dbReference type="EMBL" id="MN741026">
    <property type="protein sequence ID" value="QHU23200.1"/>
    <property type="molecule type" value="Genomic_DNA"/>
</dbReference>
<reference evidence="1" key="1">
    <citation type="journal article" date="2020" name="Nature">
        <title>Giant virus diversity and host interactions through global metagenomics.</title>
        <authorList>
            <person name="Schulz F."/>
            <person name="Roux S."/>
            <person name="Paez-Espino D."/>
            <person name="Jungbluth S."/>
            <person name="Walsh D.A."/>
            <person name="Denef V.J."/>
            <person name="McMahon K.D."/>
            <person name="Konstantinidis K.T."/>
            <person name="Eloe-Fadrosh E.A."/>
            <person name="Kyrpides N.C."/>
            <person name="Woyke T."/>
        </authorList>
    </citation>
    <scope>NUCLEOTIDE SEQUENCE</scope>
    <source>
        <strain evidence="1">GVMAG-S-ERX555907-94</strain>
    </source>
</reference>
<name>A0A6C0L2X7_9ZZZZ</name>
<dbReference type="AlphaFoldDB" id="A0A6C0L2X7"/>
<organism evidence="1">
    <name type="scientific">viral metagenome</name>
    <dbReference type="NCBI Taxonomy" id="1070528"/>
    <lineage>
        <taxon>unclassified sequences</taxon>
        <taxon>metagenomes</taxon>
        <taxon>organismal metagenomes</taxon>
    </lineage>
</organism>
<evidence type="ECO:0000313" key="1">
    <source>
        <dbReference type="EMBL" id="QHU23200.1"/>
    </source>
</evidence>